<keyword evidence="3 5" id="KW-1133">Transmembrane helix</keyword>
<feature type="transmembrane region" description="Helical" evidence="5">
    <location>
        <begin position="179"/>
        <end position="197"/>
    </location>
</feature>
<feature type="transmembrane region" description="Helical" evidence="5">
    <location>
        <begin position="84"/>
        <end position="103"/>
    </location>
</feature>
<reference evidence="7 8" key="1">
    <citation type="journal article" date="2016" name="Nat. Commun.">
        <title>Thousands of microbial genomes shed light on interconnected biogeochemical processes in an aquifer system.</title>
        <authorList>
            <person name="Anantharaman K."/>
            <person name="Brown C.T."/>
            <person name="Hug L.A."/>
            <person name="Sharon I."/>
            <person name="Castelle C.J."/>
            <person name="Probst A.J."/>
            <person name="Thomas B.C."/>
            <person name="Singh A."/>
            <person name="Wilkins M.J."/>
            <person name="Karaoz U."/>
            <person name="Brodie E.L."/>
            <person name="Williams K.H."/>
            <person name="Hubbard S.S."/>
            <person name="Banfield J.F."/>
        </authorList>
    </citation>
    <scope>NUCLEOTIDE SEQUENCE [LARGE SCALE GENOMIC DNA]</scope>
</reference>
<evidence type="ECO:0000256" key="1">
    <source>
        <dbReference type="ARBA" id="ARBA00004141"/>
    </source>
</evidence>
<dbReference type="PANTHER" id="PTHR37422:SF13">
    <property type="entry name" value="LIPOPOLYSACCHARIDE BIOSYNTHESIS PROTEIN PA4999-RELATED"/>
    <property type="match status" value="1"/>
</dbReference>
<dbReference type="EMBL" id="MEUJ01000008">
    <property type="protein sequence ID" value="OGC39466.1"/>
    <property type="molecule type" value="Genomic_DNA"/>
</dbReference>
<protein>
    <recommendedName>
        <fullName evidence="6">O-antigen ligase-related domain-containing protein</fullName>
    </recommendedName>
</protein>
<dbReference type="GO" id="GO:0016020">
    <property type="term" value="C:membrane"/>
    <property type="evidence" value="ECO:0007669"/>
    <property type="project" value="UniProtKB-SubCell"/>
</dbReference>
<name>A0A1F4U3E8_UNCSA</name>
<feature type="transmembrane region" description="Helical" evidence="5">
    <location>
        <begin position="280"/>
        <end position="303"/>
    </location>
</feature>
<comment type="subcellular location">
    <subcellularLocation>
        <location evidence="1">Membrane</location>
        <topology evidence="1">Multi-pass membrane protein</topology>
    </subcellularLocation>
</comment>
<dbReference type="InterPro" id="IPR007016">
    <property type="entry name" value="O-antigen_ligase-rel_domated"/>
</dbReference>
<evidence type="ECO:0000313" key="7">
    <source>
        <dbReference type="EMBL" id="OGC39466.1"/>
    </source>
</evidence>
<comment type="caution">
    <text evidence="7">The sequence shown here is derived from an EMBL/GenBank/DDBJ whole genome shotgun (WGS) entry which is preliminary data.</text>
</comment>
<evidence type="ECO:0000256" key="5">
    <source>
        <dbReference type="SAM" id="Phobius"/>
    </source>
</evidence>
<evidence type="ECO:0000256" key="2">
    <source>
        <dbReference type="ARBA" id="ARBA00022692"/>
    </source>
</evidence>
<evidence type="ECO:0000259" key="6">
    <source>
        <dbReference type="Pfam" id="PF04932"/>
    </source>
</evidence>
<dbReference type="PANTHER" id="PTHR37422">
    <property type="entry name" value="TEICHURONIC ACID BIOSYNTHESIS PROTEIN TUAE"/>
    <property type="match status" value="1"/>
</dbReference>
<proteinExistence type="predicted"/>
<evidence type="ECO:0000313" key="8">
    <source>
        <dbReference type="Proteomes" id="UP000179242"/>
    </source>
</evidence>
<dbReference type="Proteomes" id="UP000179242">
    <property type="component" value="Unassembled WGS sequence"/>
</dbReference>
<accession>A0A1F4U3E8</accession>
<feature type="transmembrane region" description="Helical" evidence="5">
    <location>
        <begin position="204"/>
        <end position="233"/>
    </location>
</feature>
<keyword evidence="4 5" id="KW-0472">Membrane</keyword>
<feature type="transmembrane region" description="Helical" evidence="5">
    <location>
        <begin position="245"/>
        <end position="268"/>
    </location>
</feature>
<sequence length="418" mass="47885">MFVIFILSLPLLVLSIAQIGGKDILISYATTSLLILYFFLRKKNAKIYFPVQAVFFLVFFVYLLMTVGYFSFSGMINEKHISQLATYTIYFFFYVLLVNVFVLQSKKQLIRYVNLFILICVVFSLYSVLQAFLPTGSIVFKLFRNANSSFALWDPTNEGHRVGWFGLYRVTGLAAEPSMWAGFLAVPLCLLLPRLYYKFERRDFYCFFGILLGFLFTFGRTGFYSVFLAAISFPCFILKGNKRRWYVLFVVFVISSSIFYGLFADILLLGGRDWSRIERATGMIIASRMFVSNPLFGVGIGGYRNRSMEYGFEGMRLEGGGAGYPYNFYLGLAAETGIIGLALWLFFLKSFWNKLSYQISCFKENTEERILYLGLGLAFLSIVFSWINVGGINSVYIFFIFALISAMSKSVDRVPIMR</sequence>
<feature type="transmembrane region" description="Helical" evidence="5">
    <location>
        <begin position="393"/>
        <end position="411"/>
    </location>
</feature>
<feature type="domain" description="O-antigen ligase-related" evidence="6">
    <location>
        <begin position="207"/>
        <end position="345"/>
    </location>
</feature>
<dbReference type="AlphaFoldDB" id="A0A1F4U3E8"/>
<feature type="transmembrane region" description="Helical" evidence="5">
    <location>
        <begin position="47"/>
        <end position="72"/>
    </location>
</feature>
<evidence type="ECO:0000256" key="3">
    <source>
        <dbReference type="ARBA" id="ARBA00022989"/>
    </source>
</evidence>
<gene>
    <name evidence="7" type="ORF">A2438_07895</name>
</gene>
<feature type="transmembrane region" description="Helical" evidence="5">
    <location>
        <begin position="115"/>
        <end position="133"/>
    </location>
</feature>
<dbReference type="Pfam" id="PF04932">
    <property type="entry name" value="Wzy_C"/>
    <property type="match status" value="1"/>
</dbReference>
<evidence type="ECO:0000256" key="4">
    <source>
        <dbReference type="ARBA" id="ARBA00023136"/>
    </source>
</evidence>
<dbReference type="InterPro" id="IPR051533">
    <property type="entry name" value="WaaL-like"/>
</dbReference>
<feature type="transmembrane region" description="Helical" evidence="5">
    <location>
        <begin position="25"/>
        <end position="40"/>
    </location>
</feature>
<organism evidence="7 8">
    <name type="scientific">candidate division WOR-1 bacterium RIFOXYC2_FULL_46_14</name>
    <dbReference type="NCBI Taxonomy" id="1802587"/>
    <lineage>
        <taxon>Bacteria</taxon>
        <taxon>Bacillati</taxon>
        <taxon>Saganbacteria</taxon>
    </lineage>
</organism>
<feature type="transmembrane region" description="Helical" evidence="5">
    <location>
        <begin position="323"/>
        <end position="348"/>
    </location>
</feature>
<keyword evidence="2 5" id="KW-0812">Transmembrane</keyword>